<proteinExistence type="predicted"/>
<dbReference type="KEGG" id="asoc:CB4_01274"/>
<sequence>MKKCKLCDQIREVNKIGVCGYCIEFNTPIERVVTYIHLPDTKDGRLGFKYRKSEKFCVTPSRGYSGPNSDKIIGRCHIYDREEWTDLIKAYSSEERKIYTHDEFKARHPKAYWLDDYSRYISRIFGEILQEDEGIMWVVCKELVRFKCKKGDFVPWDR</sequence>
<gene>
    <name evidence="1" type="ORF">CB4_01274</name>
</gene>
<dbReference type="EMBL" id="AP017312">
    <property type="protein sequence ID" value="BAU27105.1"/>
    <property type="molecule type" value="Genomic_DNA"/>
</dbReference>
<protein>
    <submittedName>
        <fullName evidence="1">Uncharacterized protein</fullName>
    </submittedName>
</protein>
<dbReference type="Proteomes" id="UP000217696">
    <property type="component" value="Chromosome"/>
</dbReference>
<reference evidence="1 2" key="1">
    <citation type="submission" date="2015-12" db="EMBL/GenBank/DDBJ databases">
        <title>Genome sequence of Aneurinibacillus soli.</title>
        <authorList>
            <person name="Lee J.S."/>
            <person name="Lee K.C."/>
            <person name="Kim K.K."/>
            <person name="Lee B.W."/>
        </authorList>
    </citation>
    <scope>NUCLEOTIDE SEQUENCE [LARGE SCALE GENOMIC DNA]</scope>
    <source>
        <strain evidence="1 2">CB4</strain>
    </source>
</reference>
<dbReference type="AlphaFoldDB" id="A0A0U5ATM5"/>
<keyword evidence="2" id="KW-1185">Reference proteome</keyword>
<organism evidence="1 2">
    <name type="scientific">Aneurinibacillus soli</name>
    <dbReference type="NCBI Taxonomy" id="1500254"/>
    <lineage>
        <taxon>Bacteria</taxon>
        <taxon>Bacillati</taxon>
        <taxon>Bacillota</taxon>
        <taxon>Bacilli</taxon>
        <taxon>Bacillales</taxon>
        <taxon>Paenibacillaceae</taxon>
        <taxon>Aneurinibacillus group</taxon>
        <taxon>Aneurinibacillus</taxon>
    </lineage>
</organism>
<name>A0A0U5ATM5_9BACL</name>
<dbReference type="RefSeq" id="WP_096464175.1">
    <property type="nucleotide sequence ID" value="NZ_AP017312.1"/>
</dbReference>
<accession>A0A0U5ATM5</accession>
<evidence type="ECO:0000313" key="2">
    <source>
        <dbReference type="Proteomes" id="UP000217696"/>
    </source>
</evidence>
<evidence type="ECO:0000313" key="1">
    <source>
        <dbReference type="EMBL" id="BAU27105.1"/>
    </source>
</evidence>